<dbReference type="InterPro" id="IPR051684">
    <property type="entry name" value="Electron_Trans/Redox"/>
</dbReference>
<name>A0A1U7CYY8_9BACT</name>
<keyword evidence="3" id="KW-0479">Metal-binding</keyword>
<keyword evidence="7" id="KW-0472">Membrane</keyword>
<dbReference type="PANTHER" id="PTHR30176:SF3">
    <property type="entry name" value="FERREDOXIN-TYPE PROTEIN NAPH"/>
    <property type="match status" value="1"/>
</dbReference>
<evidence type="ECO:0000256" key="5">
    <source>
        <dbReference type="ARBA" id="ARBA00023004"/>
    </source>
</evidence>
<dbReference type="Gene3D" id="3.30.70.20">
    <property type="match status" value="1"/>
</dbReference>
<dbReference type="CDD" id="cd16373">
    <property type="entry name" value="DMSOR_beta_like"/>
    <property type="match status" value="1"/>
</dbReference>
<feature type="transmembrane region" description="Helical" evidence="7">
    <location>
        <begin position="59"/>
        <end position="92"/>
    </location>
</feature>
<evidence type="ECO:0000256" key="1">
    <source>
        <dbReference type="ARBA" id="ARBA00022448"/>
    </source>
</evidence>
<dbReference type="Gene3D" id="3.30.70.3270">
    <property type="match status" value="1"/>
</dbReference>
<dbReference type="Pfam" id="PF00037">
    <property type="entry name" value="Fer4"/>
    <property type="match status" value="1"/>
</dbReference>
<protein>
    <submittedName>
        <fullName evidence="9">Electron transport protein YccM</fullName>
    </submittedName>
</protein>
<keyword evidence="1" id="KW-0813">Transport</keyword>
<keyword evidence="10" id="KW-1185">Reference proteome</keyword>
<evidence type="ECO:0000256" key="7">
    <source>
        <dbReference type="SAM" id="Phobius"/>
    </source>
</evidence>
<dbReference type="OrthoDB" id="9810688at2"/>
<dbReference type="GO" id="GO:0051539">
    <property type="term" value="F:4 iron, 4 sulfur cluster binding"/>
    <property type="evidence" value="ECO:0007669"/>
    <property type="project" value="UniProtKB-KW"/>
</dbReference>
<feature type="transmembrane region" description="Helical" evidence="7">
    <location>
        <begin position="218"/>
        <end position="237"/>
    </location>
</feature>
<evidence type="ECO:0000256" key="3">
    <source>
        <dbReference type="ARBA" id="ARBA00022723"/>
    </source>
</evidence>
<keyword evidence="7" id="KW-1133">Transmembrane helix</keyword>
<accession>A0A1U7CYY8</accession>
<evidence type="ECO:0000313" key="10">
    <source>
        <dbReference type="Proteomes" id="UP000186309"/>
    </source>
</evidence>
<feature type="domain" description="4Fe-4S ferredoxin-type" evidence="8">
    <location>
        <begin position="261"/>
        <end position="289"/>
    </location>
</feature>
<dbReference type="GO" id="GO:0005886">
    <property type="term" value="C:plasma membrane"/>
    <property type="evidence" value="ECO:0007669"/>
    <property type="project" value="TreeGrafter"/>
</dbReference>
<evidence type="ECO:0000256" key="6">
    <source>
        <dbReference type="ARBA" id="ARBA00023014"/>
    </source>
</evidence>
<evidence type="ECO:0000256" key="4">
    <source>
        <dbReference type="ARBA" id="ARBA00022982"/>
    </source>
</evidence>
<dbReference type="GO" id="GO:0046872">
    <property type="term" value="F:metal ion binding"/>
    <property type="evidence" value="ECO:0007669"/>
    <property type="project" value="UniProtKB-KW"/>
</dbReference>
<proteinExistence type="predicted"/>
<evidence type="ECO:0000259" key="8">
    <source>
        <dbReference type="PROSITE" id="PS51379"/>
    </source>
</evidence>
<dbReference type="AlphaFoldDB" id="A0A1U7CYY8"/>
<feature type="transmembrane region" description="Helical" evidence="7">
    <location>
        <begin position="7"/>
        <end position="28"/>
    </location>
</feature>
<feature type="domain" description="4Fe-4S ferredoxin-type" evidence="8">
    <location>
        <begin position="504"/>
        <end position="534"/>
    </location>
</feature>
<dbReference type="Pfam" id="PF12801">
    <property type="entry name" value="Fer4_5"/>
    <property type="match status" value="2"/>
</dbReference>
<keyword evidence="6" id="KW-0411">Iron-sulfur</keyword>
<gene>
    <name evidence="9" type="primary">yccM</name>
    <name evidence="9" type="ORF">BSF38_05700</name>
</gene>
<dbReference type="Pfam" id="PF12838">
    <property type="entry name" value="Fer4_7"/>
    <property type="match status" value="1"/>
</dbReference>
<reference evidence="10" key="1">
    <citation type="submission" date="2016-12" db="EMBL/GenBank/DDBJ databases">
        <title>Comparative genomics of four Isosphaeraceae planctomycetes: a common pool of plasmids and glycoside hydrolase genes.</title>
        <authorList>
            <person name="Ivanova A."/>
        </authorList>
    </citation>
    <scope>NUCLEOTIDE SEQUENCE [LARGE SCALE GENOMIC DNA]</scope>
    <source>
        <strain evidence="10">PX4</strain>
    </source>
</reference>
<sequence>MVKIRRAYEVLFLGLFLFFLIITDLRYLKGWPVSLFLEATPLVAVATALTTHTIYRNLVWGLVIIAITMMVGRVWCNWMCPFGILHHLFGWIGNRRNTKQMIEVNRYRKIYAIKYYILAAMLAMASLWIIPTILDAPSKIKRAFYEPALVSRSVPARAFAAVGWGLAASAEEHKAGNSTLQIGLLDPIALTVRSLTTSVLPTVNKSTESVYTEPREYWQAWIVGLIFMGFLFANWWIPRFFCRAICPLGALLGIFSRFAIWRIDRDPVRCTDCDLCLKSCEGASDPQGDLRKSECFVCLNCIEDCPHDALTFRFLPRKASEVAYPAVGRRQVVLAGLFGLFFFPMARLSGGVRKNFNRSVIRPPGSVAEDEFLRRCIKCDQCIRVCPTNVLQPAMFEAGVEGLWTPIMISKMGWCELNCTLCSQVCPTGAIREISIVEKLGIGPFEAKGPIKTGTAFYNQGRCLPWAMDTSCVVCEEVCPVSPKAIFTRNVEVTDRWGKTLELKRPFIDPVKCIGCGICEHECPVKDDPAVYVTAIGETRDKSRSLLLSLVDGEGQDWVSV</sequence>
<feature type="domain" description="4Fe-4S ferredoxin-type" evidence="8">
    <location>
        <begin position="365"/>
        <end position="396"/>
    </location>
</feature>
<evidence type="ECO:0000313" key="9">
    <source>
        <dbReference type="EMBL" id="APW64108.1"/>
    </source>
</evidence>
<dbReference type="STRING" id="1387353.BSF38_05700"/>
<feature type="transmembrane region" description="Helical" evidence="7">
    <location>
        <begin position="244"/>
        <end position="263"/>
    </location>
</feature>
<feature type="transmembrane region" description="Helical" evidence="7">
    <location>
        <begin position="113"/>
        <end position="134"/>
    </location>
</feature>
<dbReference type="PROSITE" id="PS00198">
    <property type="entry name" value="4FE4S_FER_1"/>
    <property type="match status" value="2"/>
</dbReference>
<dbReference type="SUPFAM" id="SSF54862">
    <property type="entry name" value="4Fe-4S ferredoxins"/>
    <property type="match status" value="2"/>
</dbReference>
<keyword evidence="2" id="KW-0004">4Fe-4S</keyword>
<dbReference type="PANTHER" id="PTHR30176">
    <property type="entry name" value="FERREDOXIN-TYPE PROTEIN NAPH"/>
    <property type="match status" value="1"/>
</dbReference>
<dbReference type="EMBL" id="CP019082">
    <property type="protein sequence ID" value="APW64108.1"/>
    <property type="molecule type" value="Genomic_DNA"/>
</dbReference>
<evidence type="ECO:0000256" key="2">
    <source>
        <dbReference type="ARBA" id="ARBA00022485"/>
    </source>
</evidence>
<dbReference type="Proteomes" id="UP000186309">
    <property type="component" value="Chromosome"/>
</dbReference>
<dbReference type="InterPro" id="IPR017900">
    <property type="entry name" value="4Fe4S_Fe_S_CS"/>
</dbReference>
<dbReference type="PROSITE" id="PS51379">
    <property type="entry name" value="4FE4S_FER_2"/>
    <property type="match status" value="4"/>
</dbReference>
<keyword evidence="7" id="KW-0812">Transmembrane</keyword>
<feature type="domain" description="4Fe-4S ferredoxin-type" evidence="8">
    <location>
        <begin position="405"/>
        <end position="436"/>
    </location>
</feature>
<keyword evidence="4" id="KW-0249">Electron transport</keyword>
<dbReference type="InterPro" id="IPR017896">
    <property type="entry name" value="4Fe4S_Fe-S-bd"/>
</dbReference>
<keyword evidence="5" id="KW-0408">Iron</keyword>
<dbReference type="RefSeq" id="WP_076350381.1">
    <property type="nucleotide sequence ID" value="NZ_CP019082.1"/>
</dbReference>
<dbReference type="KEGG" id="pbor:BSF38_05700"/>
<organism evidence="9 10">
    <name type="scientific">Paludisphaera borealis</name>
    <dbReference type="NCBI Taxonomy" id="1387353"/>
    <lineage>
        <taxon>Bacteria</taxon>
        <taxon>Pseudomonadati</taxon>
        <taxon>Planctomycetota</taxon>
        <taxon>Planctomycetia</taxon>
        <taxon>Isosphaerales</taxon>
        <taxon>Isosphaeraceae</taxon>
        <taxon>Paludisphaera</taxon>
    </lineage>
</organism>